<dbReference type="AlphaFoldDB" id="A0A5J4VZ97"/>
<evidence type="ECO:0000313" key="1">
    <source>
        <dbReference type="EMBL" id="KAA6387566.1"/>
    </source>
</evidence>
<name>A0A5J4VZ97_9EUKA</name>
<gene>
    <name evidence="1" type="ORF">EZS28_016905</name>
</gene>
<reference evidence="1 2" key="1">
    <citation type="submission" date="2019-03" db="EMBL/GenBank/DDBJ databases">
        <title>Single cell metagenomics reveals metabolic interactions within the superorganism composed of flagellate Streblomastix strix and complex community of Bacteroidetes bacteria on its surface.</title>
        <authorList>
            <person name="Treitli S.C."/>
            <person name="Kolisko M."/>
            <person name="Husnik F."/>
            <person name="Keeling P."/>
            <person name="Hampl V."/>
        </authorList>
    </citation>
    <scope>NUCLEOTIDE SEQUENCE [LARGE SCALE GENOMIC DNA]</scope>
    <source>
        <strain evidence="1">ST1C</strain>
    </source>
</reference>
<organism evidence="1 2">
    <name type="scientific">Streblomastix strix</name>
    <dbReference type="NCBI Taxonomy" id="222440"/>
    <lineage>
        <taxon>Eukaryota</taxon>
        <taxon>Metamonada</taxon>
        <taxon>Preaxostyla</taxon>
        <taxon>Oxymonadida</taxon>
        <taxon>Streblomastigidae</taxon>
        <taxon>Streblomastix</taxon>
    </lineage>
</organism>
<proteinExistence type="predicted"/>
<dbReference type="Proteomes" id="UP000324800">
    <property type="component" value="Unassembled WGS sequence"/>
</dbReference>
<sequence>MNFNLITYFNQAYDIQAPEIRKISRMCLFKIQSNGDETVQKQLSQLGYLISLTSVIYAAGGSGKVDNDQEINLIIINIFEFFKQLYFGTNNGDTQFPPHPSLAKLSYEQLEEEGCLEEIEALIINKGVDNIKFCTNGAKQTISNIFVNKSNPSPY</sequence>
<accession>A0A5J4VZ97</accession>
<protein>
    <submittedName>
        <fullName evidence="1">Uncharacterized protein</fullName>
    </submittedName>
</protein>
<evidence type="ECO:0000313" key="2">
    <source>
        <dbReference type="Proteomes" id="UP000324800"/>
    </source>
</evidence>
<comment type="caution">
    <text evidence="1">The sequence shown here is derived from an EMBL/GenBank/DDBJ whole genome shotgun (WGS) entry which is preliminary data.</text>
</comment>
<dbReference type="EMBL" id="SNRW01004322">
    <property type="protein sequence ID" value="KAA6387566.1"/>
    <property type="molecule type" value="Genomic_DNA"/>
</dbReference>